<accession>A0A6G0WXI1</accession>
<gene>
    <name evidence="2" type="ORF">Ae201684_010654</name>
</gene>
<dbReference type="VEuPathDB" id="FungiDB:AeMF1_010691"/>
<dbReference type="AlphaFoldDB" id="A0A6G0WXI1"/>
<name>A0A6G0WXI1_9STRA</name>
<keyword evidence="3" id="KW-1185">Reference proteome</keyword>
<proteinExistence type="predicted"/>
<comment type="caution">
    <text evidence="2">The sequence shown here is derived from an EMBL/GenBank/DDBJ whole genome shotgun (WGS) entry which is preliminary data.</text>
</comment>
<protein>
    <recommendedName>
        <fullName evidence="4">PH domain-containing protein</fullName>
    </recommendedName>
</protein>
<evidence type="ECO:0000313" key="2">
    <source>
        <dbReference type="EMBL" id="KAF0732209.1"/>
    </source>
</evidence>
<evidence type="ECO:0000256" key="1">
    <source>
        <dbReference type="SAM" id="MobiDB-lite"/>
    </source>
</evidence>
<organism evidence="2 3">
    <name type="scientific">Aphanomyces euteiches</name>
    <dbReference type="NCBI Taxonomy" id="100861"/>
    <lineage>
        <taxon>Eukaryota</taxon>
        <taxon>Sar</taxon>
        <taxon>Stramenopiles</taxon>
        <taxon>Oomycota</taxon>
        <taxon>Saprolegniomycetes</taxon>
        <taxon>Saprolegniales</taxon>
        <taxon>Verrucalvaceae</taxon>
        <taxon>Aphanomyces</taxon>
    </lineage>
</organism>
<feature type="region of interest" description="Disordered" evidence="1">
    <location>
        <begin position="148"/>
        <end position="171"/>
    </location>
</feature>
<reference evidence="2 3" key="1">
    <citation type="submission" date="2019-07" db="EMBL/GenBank/DDBJ databases">
        <title>Genomics analysis of Aphanomyces spp. identifies a new class of oomycete effector associated with host adaptation.</title>
        <authorList>
            <person name="Gaulin E."/>
        </authorList>
    </citation>
    <scope>NUCLEOTIDE SEQUENCE [LARGE SCALE GENOMIC DNA]</scope>
    <source>
        <strain evidence="2 3">ATCC 201684</strain>
    </source>
</reference>
<sequence>MSDGGGIQEGFLLFLDFFDETVGQIQYVALEEGMLKVYSSADRLDAHFVEQIELTRHQVDVYAVPFEQGNGIPCRFCLQLSPYTSDGEPKKHLLFAAPSTADEHAWMKALINWQRHSFDISLRSLPLQESDRAKIDKKRASDLKALRGRMEQYDLSPRPPKASSPSKSSFWSWVQQAFA</sequence>
<evidence type="ECO:0000313" key="3">
    <source>
        <dbReference type="Proteomes" id="UP000481153"/>
    </source>
</evidence>
<dbReference type="Gene3D" id="2.30.29.30">
    <property type="entry name" value="Pleckstrin-homology domain (PH domain)/Phosphotyrosine-binding domain (PTB)"/>
    <property type="match status" value="1"/>
</dbReference>
<dbReference type="Proteomes" id="UP000481153">
    <property type="component" value="Unassembled WGS sequence"/>
</dbReference>
<evidence type="ECO:0008006" key="4">
    <source>
        <dbReference type="Google" id="ProtNLM"/>
    </source>
</evidence>
<dbReference type="InterPro" id="IPR011993">
    <property type="entry name" value="PH-like_dom_sf"/>
</dbReference>
<dbReference type="SUPFAM" id="SSF50729">
    <property type="entry name" value="PH domain-like"/>
    <property type="match status" value="1"/>
</dbReference>
<dbReference type="EMBL" id="VJMJ01000136">
    <property type="protein sequence ID" value="KAF0732209.1"/>
    <property type="molecule type" value="Genomic_DNA"/>
</dbReference>